<dbReference type="InterPro" id="IPR019270">
    <property type="entry name" value="DUF2283"/>
</dbReference>
<dbReference type="EMBL" id="LBPD01000005">
    <property type="protein sequence ID" value="KKP52744.1"/>
    <property type="molecule type" value="Genomic_DNA"/>
</dbReference>
<dbReference type="PANTHER" id="PTHR37029">
    <property type="entry name" value="SSR1768 PROTEIN"/>
    <property type="match status" value="1"/>
</dbReference>
<sequence>MKITYDPQADAMYIYLNKHSVAGTVPVSADLIVDYDKNNLPVGIEMLSVSKIMPKKSLSSIKIKLLSSPKALHK</sequence>
<dbReference type="PANTHER" id="PTHR37029:SF1">
    <property type="entry name" value="SSR1768 PROTEIN"/>
    <property type="match status" value="1"/>
</dbReference>
<accession>A0A0G0A7J4</accession>
<evidence type="ECO:0000313" key="1">
    <source>
        <dbReference type="EMBL" id="KKP52744.1"/>
    </source>
</evidence>
<proteinExistence type="predicted"/>
<reference evidence="1 2" key="1">
    <citation type="journal article" date="2015" name="Nature">
        <title>rRNA introns, odd ribosomes, and small enigmatic genomes across a large radiation of phyla.</title>
        <authorList>
            <person name="Brown C.T."/>
            <person name="Hug L.A."/>
            <person name="Thomas B.C."/>
            <person name="Sharon I."/>
            <person name="Castelle C.J."/>
            <person name="Singh A."/>
            <person name="Wilkins M.J."/>
            <person name="Williams K.H."/>
            <person name="Banfield J.F."/>
        </authorList>
    </citation>
    <scope>NUCLEOTIDE SEQUENCE [LARGE SCALE GENOMIC DNA]</scope>
</reference>
<evidence type="ECO:0000313" key="2">
    <source>
        <dbReference type="Proteomes" id="UP000034045"/>
    </source>
</evidence>
<comment type="caution">
    <text evidence="1">The sequence shown here is derived from an EMBL/GenBank/DDBJ whole genome shotgun (WGS) entry which is preliminary data.</text>
</comment>
<evidence type="ECO:0008006" key="3">
    <source>
        <dbReference type="Google" id="ProtNLM"/>
    </source>
</evidence>
<name>A0A0G0A7J4_9BACT</name>
<dbReference type="Proteomes" id="UP000034045">
    <property type="component" value="Unassembled WGS sequence"/>
</dbReference>
<organism evidence="1 2">
    <name type="scientific">Candidatus Roizmanbacteria bacterium GW2011_GWA2_33_33</name>
    <dbReference type="NCBI Taxonomy" id="1618476"/>
    <lineage>
        <taxon>Bacteria</taxon>
        <taxon>Candidatus Roizmaniibacteriota</taxon>
    </lineage>
</organism>
<gene>
    <name evidence="1" type="ORF">UR42_C0005G0012</name>
</gene>
<dbReference type="Pfam" id="PF10049">
    <property type="entry name" value="DUF2283"/>
    <property type="match status" value="1"/>
</dbReference>
<dbReference type="AlphaFoldDB" id="A0A0G0A7J4"/>
<protein>
    <recommendedName>
        <fullName evidence="3">DUF2283 domain-containing protein</fullName>
    </recommendedName>
</protein>